<feature type="transmembrane region" description="Helical" evidence="1">
    <location>
        <begin position="15"/>
        <end position="33"/>
    </location>
</feature>
<dbReference type="Proteomes" id="UP000364291">
    <property type="component" value="Unassembled WGS sequence"/>
</dbReference>
<keyword evidence="1" id="KW-0472">Membrane</keyword>
<dbReference type="RefSeq" id="WP_150728536.1">
    <property type="nucleotide sequence ID" value="NZ_CABPSX010000002.1"/>
</dbReference>
<gene>
    <name evidence="2" type="ORF">PAP18089_01359</name>
</gene>
<proteinExistence type="predicted"/>
<evidence type="ECO:0000313" key="3">
    <source>
        <dbReference type="Proteomes" id="UP000364291"/>
    </source>
</evidence>
<protein>
    <recommendedName>
        <fullName evidence="4">Transmembrane protein</fullName>
    </recommendedName>
</protein>
<evidence type="ECO:0000256" key="1">
    <source>
        <dbReference type="SAM" id="Phobius"/>
    </source>
</evidence>
<organism evidence="2 3">
    <name type="scientific">Pandoraea apista</name>
    <dbReference type="NCBI Taxonomy" id="93218"/>
    <lineage>
        <taxon>Bacteria</taxon>
        <taxon>Pseudomonadati</taxon>
        <taxon>Pseudomonadota</taxon>
        <taxon>Betaproteobacteria</taxon>
        <taxon>Burkholderiales</taxon>
        <taxon>Burkholderiaceae</taxon>
        <taxon>Pandoraea</taxon>
    </lineage>
</organism>
<evidence type="ECO:0008006" key="4">
    <source>
        <dbReference type="Google" id="ProtNLM"/>
    </source>
</evidence>
<reference evidence="2 3" key="1">
    <citation type="submission" date="2019-08" db="EMBL/GenBank/DDBJ databases">
        <authorList>
            <person name="Peeters C."/>
        </authorList>
    </citation>
    <scope>NUCLEOTIDE SEQUENCE [LARGE SCALE GENOMIC DNA]</scope>
    <source>
        <strain evidence="2 3">LMG 18089</strain>
    </source>
</reference>
<sequence length="116" mass="13099">MLYDLQRLLHAELCFALVCWFVILGTRCVVFYNRDAMPSTGVATPILKIRGWDFVGDVVSIVVGIVLLLVLPFHSFTVNLIADVVFAWPALMGLVMCAMAPIRLCHFFTRRRQAQV</sequence>
<feature type="transmembrane region" description="Helical" evidence="1">
    <location>
        <begin position="80"/>
        <end position="102"/>
    </location>
</feature>
<accession>A0A5E5P3P9</accession>
<dbReference type="AlphaFoldDB" id="A0A5E5P3P9"/>
<name>A0A5E5P3P9_9BURK</name>
<feature type="transmembrane region" description="Helical" evidence="1">
    <location>
        <begin position="54"/>
        <end position="74"/>
    </location>
</feature>
<keyword evidence="1" id="KW-0812">Transmembrane</keyword>
<keyword evidence="1" id="KW-1133">Transmembrane helix</keyword>
<evidence type="ECO:0000313" key="2">
    <source>
        <dbReference type="EMBL" id="VVG70399.1"/>
    </source>
</evidence>
<dbReference type="EMBL" id="CABPSX010000002">
    <property type="protein sequence ID" value="VVG70399.1"/>
    <property type="molecule type" value="Genomic_DNA"/>
</dbReference>